<comment type="caution">
    <text evidence="2">The sequence shown here is derived from an EMBL/GenBank/DDBJ whole genome shotgun (WGS) entry which is preliminary data.</text>
</comment>
<dbReference type="InterPro" id="IPR041256">
    <property type="entry name" value="CdiI_4"/>
</dbReference>
<keyword evidence="3" id="KW-1185">Reference proteome</keyword>
<dbReference type="EMBL" id="JFGV01000105">
    <property type="protein sequence ID" value="EYU13205.1"/>
    <property type="molecule type" value="Genomic_DNA"/>
</dbReference>
<dbReference type="CDD" id="cd20688">
    <property type="entry name" value="CdiI_Ecoli_Nm-like"/>
    <property type="match status" value="1"/>
</dbReference>
<reference evidence="2 3" key="1">
    <citation type="submission" date="2014-03" db="EMBL/GenBank/DDBJ databases">
        <title>Draft Genome of Photorhabdus luminescens BA1, an Egyptian Isolate.</title>
        <authorList>
            <person name="Ghazal S."/>
            <person name="Hurst S.G.IV."/>
            <person name="Morris K."/>
            <person name="Thomas K."/>
            <person name="Tisa L.S."/>
        </authorList>
    </citation>
    <scope>NUCLEOTIDE SEQUENCE [LARGE SCALE GENOMIC DNA]</scope>
    <source>
        <strain evidence="2 3">BA1</strain>
    </source>
</reference>
<evidence type="ECO:0000313" key="2">
    <source>
        <dbReference type="EMBL" id="EYU13205.1"/>
    </source>
</evidence>
<sequence length="116" mass="13574">MSNKRLFKKIDYDNDSKWVMKEFFNSIYSQGEFLWALPLVLKKDGCGVNETYCTFPNLDDPDPEYHFEGVMFGVWEGEIIVPESTCFEYIKLACEKYLQLHPEDTEQVKSLLAQLS</sequence>
<evidence type="ECO:0000259" key="1">
    <source>
        <dbReference type="Pfam" id="PF18624"/>
    </source>
</evidence>
<dbReference type="PATRIC" id="fig|1393736.3.peg.4404"/>
<dbReference type="RefSeq" id="WP_036783407.1">
    <property type="nucleotide sequence ID" value="NZ_CAWLTM010000010.1"/>
</dbReference>
<dbReference type="NCBIfam" id="NF033826">
    <property type="entry name" value="immun_CdiI"/>
    <property type="match status" value="1"/>
</dbReference>
<accession>A0A022PFJ6</accession>
<feature type="domain" description="CDI immunity protein" evidence="1">
    <location>
        <begin position="17"/>
        <end position="112"/>
    </location>
</feature>
<dbReference type="AlphaFoldDB" id="A0A022PFJ6"/>
<name>A0A022PFJ6_9GAMM</name>
<dbReference type="Proteomes" id="UP000023464">
    <property type="component" value="Unassembled WGS sequence"/>
</dbReference>
<gene>
    <name evidence="2" type="ORF">BA1DRAFT_04318</name>
</gene>
<proteinExistence type="predicted"/>
<evidence type="ECO:0000313" key="3">
    <source>
        <dbReference type="Proteomes" id="UP000023464"/>
    </source>
</evidence>
<protein>
    <recommendedName>
        <fullName evidence="1">CDI immunity protein domain-containing protein</fullName>
    </recommendedName>
</protein>
<dbReference type="Pfam" id="PF18624">
    <property type="entry name" value="CdiI_4"/>
    <property type="match status" value="1"/>
</dbReference>
<organism evidence="2 3">
    <name type="scientific">Photorhabdus aegyptia</name>
    <dbReference type="NCBI Taxonomy" id="2805098"/>
    <lineage>
        <taxon>Bacteria</taxon>
        <taxon>Pseudomonadati</taxon>
        <taxon>Pseudomonadota</taxon>
        <taxon>Gammaproteobacteria</taxon>
        <taxon>Enterobacterales</taxon>
        <taxon>Morganellaceae</taxon>
        <taxon>Photorhabdus</taxon>
    </lineage>
</organism>